<feature type="signal peptide" evidence="3">
    <location>
        <begin position="1"/>
        <end position="33"/>
    </location>
</feature>
<organism evidence="4 5">
    <name type="scientific">Subtercola boreus</name>
    <dbReference type="NCBI Taxonomy" id="120213"/>
    <lineage>
        <taxon>Bacteria</taxon>
        <taxon>Bacillati</taxon>
        <taxon>Actinomycetota</taxon>
        <taxon>Actinomycetes</taxon>
        <taxon>Micrococcales</taxon>
        <taxon>Microbacteriaceae</taxon>
        <taxon>Subtercola</taxon>
    </lineage>
</organism>
<accession>A0A3E0VCR5</accession>
<feature type="chain" id="PRO_5017683603" description="Gram-positive cocci surface proteins LPxTG domain-containing protein" evidence="3">
    <location>
        <begin position="34"/>
        <end position="603"/>
    </location>
</feature>
<protein>
    <recommendedName>
        <fullName evidence="6">Gram-positive cocci surface proteins LPxTG domain-containing protein</fullName>
    </recommendedName>
</protein>
<reference evidence="4 5" key="1">
    <citation type="submission" date="2017-04" db="EMBL/GenBank/DDBJ databases">
        <title>Comparative genome analysis of Subtercola boreus.</title>
        <authorList>
            <person name="Cho Y.-J."/>
            <person name="Cho A."/>
            <person name="Kim O.-S."/>
            <person name="Lee J.-I."/>
        </authorList>
    </citation>
    <scope>NUCLEOTIDE SEQUENCE [LARGE SCALE GENOMIC DNA]</scope>
    <source>
        <strain evidence="4 5">P27444</strain>
    </source>
</reference>
<evidence type="ECO:0000256" key="3">
    <source>
        <dbReference type="SAM" id="SignalP"/>
    </source>
</evidence>
<evidence type="ECO:0000256" key="1">
    <source>
        <dbReference type="SAM" id="MobiDB-lite"/>
    </source>
</evidence>
<keyword evidence="2" id="KW-0472">Membrane</keyword>
<feature type="transmembrane region" description="Helical" evidence="2">
    <location>
        <begin position="571"/>
        <end position="592"/>
    </location>
</feature>
<dbReference type="EMBL" id="NBXA01000026">
    <property type="protein sequence ID" value="RFA07686.1"/>
    <property type="molecule type" value="Genomic_DNA"/>
</dbReference>
<dbReference type="OrthoDB" id="9915288at2"/>
<dbReference type="Proteomes" id="UP000256709">
    <property type="component" value="Unassembled WGS sequence"/>
</dbReference>
<keyword evidence="2" id="KW-0812">Transmembrane</keyword>
<name>A0A3E0VCR5_9MICO</name>
<comment type="caution">
    <text evidence="4">The sequence shown here is derived from an EMBL/GenBank/DDBJ whole genome shotgun (WGS) entry which is preliminary data.</text>
</comment>
<dbReference type="AlphaFoldDB" id="A0A3E0VCR5"/>
<feature type="compositionally biased region" description="Low complexity" evidence="1">
    <location>
        <begin position="526"/>
        <end position="549"/>
    </location>
</feature>
<keyword evidence="2" id="KW-1133">Transmembrane helix</keyword>
<dbReference type="RefSeq" id="WP_116284224.1">
    <property type="nucleotide sequence ID" value="NZ_NBXA01000026.1"/>
</dbReference>
<evidence type="ECO:0000256" key="2">
    <source>
        <dbReference type="SAM" id="Phobius"/>
    </source>
</evidence>
<feature type="region of interest" description="Disordered" evidence="1">
    <location>
        <begin position="508"/>
        <end position="566"/>
    </location>
</feature>
<gene>
    <name evidence="4" type="ORF">B7R21_16105</name>
</gene>
<keyword evidence="3" id="KW-0732">Signal</keyword>
<sequence>MTSRPRSVRTILAAALVLGLAAVGLGAASPASANTGFPSSSPVTPLAGHEIDTGGIVLEFDPAEAGLTVAVTTPDPADSTAVSTVTGEIGADGSVTLRDFAGPTAVYLRSADGQVHERGGAPLPGTFAHRQAASIYRGVTSTYTYQSSDDTFQYHFDSNVAPKPPATSADVLAQIPTTHFTVSADPQGPGDTTLLSFTDVSPNGVGNPGYTDDLRSYAYDAPEGAYYGAPEAVGGTPLRNGRYLIQVPGKFSYGRHVVASFDKYGRLATVTSVGDASLPKAPDGSSAAAHPLDTGTLLLQLDGYPFGTLVTSTVADPTAPGTSSVVSATATPGGLVALVNFAGYVRIDIGGPSGDDNQNPATFRADVNIYRGQTVLYGYPSVSNTSSNPFGLLGPIPAPAIPATAAEAEQLTPIATSTVSPTTWDAGADLPLAVTDVAPTSIIPNDSFTVANYVYGAPESLGSSTIYLMQLEGGTGYSYSFTVPGQYTSGGTVAASFDQFGRLVTLDRLDQSSVPPTSTPTPGPTVPSTDPAVPTPGATPGASALPGTPSETPDAAGQTATGLANTGRSDLAPAGIAAGLLFGTGLAGLIVASRRRRASRTRH</sequence>
<evidence type="ECO:0000313" key="4">
    <source>
        <dbReference type="EMBL" id="RFA07686.1"/>
    </source>
</evidence>
<proteinExistence type="predicted"/>
<evidence type="ECO:0000313" key="5">
    <source>
        <dbReference type="Proteomes" id="UP000256709"/>
    </source>
</evidence>
<evidence type="ECO:0008006" key="6">
    <source>
        <dbReference type="Google" id="ProtNLM"/>
    </source>
</evidence>
<dbReference type="PROSITE" id="PS51318">
    <property type="entry name" value="TAT"/>
    <property type="match status" value="1"/>
</dbReference>
<dbReference type="InterPro" id="IPR006311">
    <property type="entry name" value="TAT_signal"/>
</dbReference>